<dbReference type="GO" id="GO:0071949">
    <property type="term" value="F:FAD binding"/>
    <property type="evidence" value="ECO:0007669"/>
    <property type="project" value="InterPro"/>
</dbReference>
<evidence type="ECO:0000256" key="6">
    <source>
        <dbReference type="ARBA" id="ARBA00023033"/>
    </source>
</evidence>
<dbReference type="InterPro" id="IPR010971">
    <property type="entry name" value="UbiH/COQ6"/>
</dbReference>
<keyword evidence="5 9" id="KW-0560">Oxidoreductase</keyword>
<evidence type="ECO:0000256" key="3">
    <source>
        <dbReference type="ARBA" id="ARBA00022630"/>
    </source>
</evidence>
<dbReference type="NCBIfam" id="TIGR01988">
    <property type="entry name" value="Ubi-OHases"/>
    <property type="match status" value="1"/>
</dbReference>
<sequence>MADEYHSASDANQRHPLPWEGGRGEGPRGPAAGTSQNSASDASQSHPLPREGGRGEGPLQVGPADDGDEGIAIVGGGPAGMALALALARQGGRARIYEARERGAARADPRILALSHGSRQILEWLGVWRAIAATPIAAIHVSQQGGFGRTRLSAAEQGLPALGYVATAASVGAALDDALAAADLPFRQHARVDRVEPGRESLRLVTATDEAVARLVVYAEGMVAAGTAAVTRDYGQSAVICRARTTTVHGNVAHERFTAQGPLALLPIGAELAVVYTCPRDEAERLAALADAAFLARLQEHFGTRLRFSGVSERQVYPLTLCYRKSPVADRSVWLGNAAQTLHPVAGQGFNLALRDAWELARCLMDGEDPGDAPRLARYAAARRTDRMATIGFTDGLVRLFGSDLPLASLGRGIGLLALDLLPPARAFIARRMIFGARAW</sequence>
<dbReference type="AlphaFoldDB" id="A0A1J5R165"/>
<name>A0A1J5R165_9ZZZZ</name>
<comment type="caution">
    <text evidence="9">The sequence shown here is derived from an EMBL/GenBank/DDBJ whole genome shotgun (WGS) entry which is preliminary data.</text>
</comment>
<comment type="similarity">
    <text evidence="2">Belongs to the UbiH/COQ6 family.</text>
</comment>
<dbReference type="PANTHER" id="PTHR43876">
    <property type="entry name" value="UBIQUINONE BIOSYNTHESIS MONOOXYGENASE COQ6, MITOCHONDRIAL"/>
    <property type="match status" value="1"/>
</dbReference>
<dbReference type="Gene3D" id="3.50.50.60">
    <property type="entry name" value="FAD/NAD(P)-binding domain"/>
    <property type="match status" value="2"/>
</dbReference>
<dbReference type="PRINTS" id="PR00420">
    <property type="entry name" value="RNGMNOXGNASE"/>
</dbReference>
<dbReference type="GO" id="GO:0006744">
    <property type="term" value="P:ubiquinone biosynthetic process"/>
    <property type="evidence" value="ECO:0007669"/>
    <property type="project" value="InterPro"/>
</dbReference>
<gene>
    <name evidence="9" type="primary">ubiH_5</name>
    <name evidence="9" type="ORF">GALL_288720</name>
</gene>
<accession>A0A1J5R165</accession>
<evidence type="ECO:0000313" key="9">
    <source>
        <dbReference type="EMBL" id="OIQ89218.1"/>
    </source>
</evidence>
<keyword evidence="4" id="KW-0274">FAD</keyword>
<dbReference type="InterPro" id="IPR002938">
    <property type="entry name" value="FAD-bd"/>
</dbReference>
<evidence type="ECO:0000256" key="5">
    <source>
        <dbReference type="ARBA" id="ARBA00023002"/>
    </source>
</evidence>
<evidence type="ECO:0000256" key="1">
    <source>
        <dbReference type="ARBA" id="ARBA00001974"/>
    </source>
</evidence>
<dbReference type="InterPro" id="IPR051205">
    <property type="entry name" value="UbiH/COQ6_monooxygenase"/>
</dbReference>
<keyword evidence="3" id="KW-0285">Flavoprotein</keyword>
<feature type="compositionally biased region" description="Polar residues" evidence="7">
    <location>
        <begin position="34"/>
        <end position="46"/>
    </location>
</feature>
<dbReference type="SUPFAM" id="SSF51905">
    <property type="entry name" value="FAD/NAD(P)-binding domain"/>
    <property type="match status" value="1"/>
</dbReference>
<reference evidence="9" key="1">
    <citation type="submission" date="2016-10" db="EMBL/GenBank/DDBJ databases">
        <title>Sequence of Gallionella enrichment culture.</title>
        <authorList>
            <person name="Poehlein A."/>
            <person name="Muehling M."/>
            <person name="Daniel R."/>
        </authorList>
    </citation>
    <scope>NUCLEOTIDE SEQUENCE</scope>
</reference>
<dbReference type="Pfam" id="PF01494">
    <property type="entry name" value="FAD_binding_3"/>
    <property type="match status" value="1"/>
</dbReference>
<feature type="region of interest" description="Disordered" evidence="7">
    <location>
        <begin position="1"/>
        <end position="73"/>
    </location>
</feature>
<comment type="cofactor">
    <cofactor evidence="1">
        <name>FAD</name>
        <dbReference type="ChEBI" id="CHEBI:57692"/>
    </cofactor>
</comment>
<evidence type="ECO:0000256" key="2">
    <source>
        <dbReference type="ARBA" id="ARBA00005349"/>
    </source>
</evidence>
<evidence type="ECO:0000259" key="8">
    <source>
        <dbReference type="Pfam" id="PF01494"/>
    </source>
</evidence>
<dbReference type="EC" id="1.14.13.-" evidence="9"/>
<dbReference type="GO" id="GO:0008681">
    <property type="term" value="F:2-octaprenyl-6-methoxyphenol hydroxylase activity"/>
    <property type="evidence" value="ECO:0007669"/>
    <property type="project" value="TreeGrafter"/>
</dbReference>
<evidence type="ECO:0000256" key="7">
    <source>
        <dbReference type="SAM" id="MobiDB-lite"/>
    </source>
</evidence>
<keyword evidence="6" id="KW-0503">Monooxygenase</keyword>
<dbReference type="InterPro" id="IPR036188">
    <property type="entry name" value="FAD/NAD-bd_sf"/>
</dbReference>
<evidence type="ECO:0000256" key="4">
    <source>
        <dbReference type="ARBA" id="ARBA00022827"/>
    </source>
</evidence>
<protein>
    <submittedName>
        <fullName evidence="9">2-octaprenyl-6-methoxyphenol hydroxylase</fullName>
        <ecNumber evidence="9">1.14.13.-</ecNumber>
    </submittedName>
</protein>
<proteinExistence type="inferred from homology"/>
<organism evidence="9">
    <name type="scientific">mine drainage metagenome</name>
    <dbReference type="NCBI Taxonomy" id="410659"/>
    <lineage>
        <taxon>unclassified sequences</taxon>
        <taxon>metagenomes</taxon>
        <taxon>ecological metagenomes</taxon>
    </lineage>
</organism>
<dbReference type="EMBL" id="MLJW01000338">
    <property type="protein sequence ID" value="OIQ89218.1"/>
    <property type="molecule type" value="Genomic_DNA"/>
</dbReference>
<feature type="domain" description="FAD-binding" evidence="8">
    <location>
        <begin position="71"/>
        <end position="385"/>
    </location>
</feature>
<dbReference type="PANTHER" id="PTHR43876:SF8">
    <property type="entry name" value="2-OCTAPRENYL-6-METHOXYPHENOL HYDROXYLASE"/>
    <property type="match status" value="1"/>
</dbReference>